<sequence length="84" mass="9885">MLVQYPRGARRRFLPPIRGRPFQLRPFQYLELAAMGARYVVVPLVRAFIETFRDDAVPRRRRGDDDQLLSASERLQSTPGERER</sequence>
<feature type="compositionally biased region" description="Polar residues" evidence="1">
    <location>
        <begin position="69"/>
        <end position="84"/>
    </location>
</feature>
<reference evidence="2" key="1">
    <citation type="journal article" date="2015" name="Front. Microbiol.">
        <title>Combining genomic sequencing methods to explore viral diversity and reveal potential virus-host interactions.</title>
        <authorList>
            <person name="Chow C.E."/>
            <person name="Winget D.M."/>
            <person name="White R.A.III."/>
            <person name="Hallam S.J."/>
            <person name="Suttle C.A."/>
        </authorList>
    </citation>
    <scope>NUCLEOTIDE SEQUENCE</scope>
    <source>
        <strain evidence="2">Anoxic2_1</strain>
    </source>
</reference>
<dbReference type="EMBL" id="KR029585">
    <property type="protein sequence ID" value="AKH46739.1"/>
    <property type="molecule type" value="Genomic_DNA"/>
</dbReference>
<organism evidence="2">
    <name type="scientific">uncultured marine virus</name>
    <dbReference type="NCBI Taxonomy" id="186617"/>
    <lineage>
        <taxon>Viruses</taxon>
        <taxon>environmental samples</taxon>
    </lineage>
</organism>
<evidence type="ECO:0000256" key="1">
    <source>
        <dbReference type="SAM" id="MobiDB-lite"/>
    </source>
</evidence>
<evidence type="ECO:0000313" key="2">
    <source>
        <dbReference type="EMBL" id="AKH46739.1"/>
    </source>
</evidence>
<protein>
    <submittedName>
        <fullName evidence="2">Phage terminase, large subunit</fullName>
    </submittedName>
</protein>
<name>A0A0F7L2F4_9VIRU</name>
<proteinExistence type="predicted"/>
<accession>A0A0F7L2F4</accession>
<reference evidence="2" key="2">
    <citation type="submission" date="2015-03" db="EMBL/GenBank/DDBJ databases">
        <authorList>
            <person name="Chow C.-E.T."/>
            <person name="Winget D.M."/>
            <person name="White R.A.III."/>
            <person name="Hallam S.J."/>
            <person name="Suttle C.A."/>
        </authorList>
    </citation>
    <scope>NUCLEOTIDE SEQUENCE</scope>
    <source>
        <strain evidence="2">Anoxic2_1</strain>
    </source>
</reference>
<feature type="region of interest" description="Disordered" evidence="1">
    <location>
        <begin position="59"/>
        <end position="84"/>
    </location>
</feature>